<evidence type="ECO:0000256" key="3">
    <source>
        <dbReference type="ARBA" id="ARBA00012584"/>
    </source>
</evidence>
<evidence type="ECO:0000259" key="15">
    <source>
        <dbReference type="PROSITE" id="PS51163"/>
    </source>
</evidence>
<keyword evidence="10 13" id="KW-0067">ATP-binding</keyword>
<dbReference type="SUPFAM" id="SSF55821">
    <property type="entry name" value="YrdC/RibB"/>
    <property type="match status" value="1"/>
</dbReference>
<keyword evidence="6 13" id="KW-0808">Transferase</keyword>
<dbReference type="EMBL" id="AHHH01000051">
    <property type="protein sequence ID" value="ESU43357.1"/>
    <property type="molecule type" value="Genomic_DNA"/>
</dbReference>
<feature type="domain" description="YrdC-like" evidence="15">
    <location>
        <begin position="41"/>
        <end position="230"/>
    </location>
</feature>
<sequence>MLTCLLGTPRTASLLNGLSCTSSLQYNLKNSMPPRILGTTQSELIEAAGAIQCGELVAIPTETVYGLAADALSNTACAKIFALKRRPANDPLIVHISSVSQLSMVAVLSVDLSPIVDILATAFWPGPLTMVLPAAPCVPSTVTAGSQTIGVRMPRHSVARTIIELAARPLAAPSANMFGSISPTRAEDVATEFIESDLLIIDGGPCNVGIESTVLLIAEDCLTILRRGQVTEQMLEAVLMENALRHVRIEARALSMSSIQANEVVPSPGQFLRHYSPQTPCYLVMKGGPALPGAVRTTLPARLNGFVMVLDCNPALAELGPDAIFTRLADILPEGTEPAQLLRVYSAPTLEAVAQGLFGALRQVDRLGPACILILPPEPVRGLAGALLDRLFRAASGRWVE</sequence>
<accession>V6TYB3</accession>
<dbReference type="VEuPathDB" id="GiardiaDB:DHA2_154536"/>
<reference evidence="16 17" key="2">
    <citation type="journal article" date="2013" name="Genome Biol. Evol.">
        <title>Genome sequencing of Giardia lamblia genotypes A2 and B isolates (DH and GS) and comparative analysis with the genomes of genotypes A1 and E (WB and Pig).</title>
        <authorList>
            <person name="Adam R.D."/>
            <person name="Dahlstrom E.W."/>
            <person name="Martens C.A."/>
            <person name="Bruno D.P."/>
            <person name="Barbian K.D."/>
            <person name="Ricklefs S.M."/>
            <person name="Hernandez M.M."/>
            <person name="Narla N.P."/>
            <person name="Patel R.B."/>
            <person name="Porcella S.F."/>
            <person name="Nash T.E."/>
        </authorList>
    </citation>
    <scope>NUCLEOTIDE SEQUENCE [LARGE SCALE GENOMIC DNA]</scope>
    <source>
        <strain evidence="16 17">GS</strain>
    </source>
</reference>
<feature type="binding site" evidence="14">
    <location>
        <position position="95"/>
    </location>
    <ligand>
        <name>L-threonine</name>
        <dbReference type="ChEBI" id="CHEBI:57926"/>
    </ligand>
</feature>
<dbReference type="PROSITE" id="PS51163">
    <property type="entry name" value="YRDC"/>
    <property type="match status" value="1"/>
</dbReference>
<keyword evidence="8 13" id="KW-0548">Nucleotidyltransferase</keyword>
<feature type="binding site" evidence="14">
    <location>
        <position position="86"/>
    </location>
    <ligand>
        <name>ATP</name>
        <dbReference type="ChEBI" id="CHEBI:30616"/>
    </ligand>
</feature>
<feature type="binding site" evidence="14">
    <location>
        <position position="212"/>
    </location>
    <ligand>
        <name>L-threonine</name>
        <dbReference type="ChEBI" id="CHEBI:57926"/>
    </ligand>
</feature>
<proteinExistence type="inferred from homology"/>
<dbReference type="PANTHER" id="PTHR17490:SF16">
    <property type="entry name" value="THREONYLCARBAMOYL-AMP SYNTHASE"/>
    <property type="match status" value="1"/>
</dbReference>
<dbReference type="PIRSF" id="PIRSF004930">
    <property type="entry name" value="Tln_factor_SUA5"/>
    <property type="match status" value="1"/>
</dbReference>
<evidence type="ECO:0000256" key="8">
    <source>
        <dbReference type="ARBA" id="ARBA00022695"/>
    </source>
</evidence>
<dbReference type="GO" id="GO:0005524">
    <property type="term" value="F:ATP binding"/>
    <property type="evidence" value="ECO:0007669"/>
    <property type="project" value="UniProtKB-UniRule"/>
</dbReference>
<name>V6TYB3_GIAIN</name>
<feature type="binding site" evidence="14">
    <location>
        <position position="182"/>
    </location>
    <ligand>
        <name>L-threonine</name>
        <dbReference type="ChEBI" id="CHEBI:57926"/>
    </ligand>
</feature>
<evidence type="ECO:0000256" key="6">
    <source>
        <dbReference type="ARBA" id="ARBA00022679"/>
    </source>
</evidence>
<feature type="binding site" evidence="14">
    <location>
        <position position="152"/>
    </location>
    <ligand>
        <name>ATP</name>
        <dbReference type="ChEBI" id="CHEBI:30616"/>
    </ligand>
</feature>
<reference evidence="17" key="1">
    <citation type="submission" date="2012-02" db="EMBL/GenBank/DDBJ databases">
        <title>Genome sequencing of Giardia lamblia Genotypes A2 and B isolates (DH and GS) and comparative analysis with the genomes of Genotypes A1 and E (WB and Pig).</title>
        <authorList>
            <person name="Adam R."/>
            <person name="Dahlstrom E."/>
            <person name="Martens C."/>
            <person name="Bruno D."/>
            <person name="Barbian K."/>
            <person name="Porcella S.F."/>
            <person name="Nash T."/>
        </authorList>
    </citation>
    <scope>NUCLEOTIDE SEQUENCE</scope>
    <source>
        <strain evidence="17">GS</strain>
    </source>
</reference>
<evidence type="ECO:0000256" key="12">
    <source>
        <dbReference type="ARBA" id="ARBA00048366"/>
    </source>
</evidence>
<feature type="binding site" evidence="14">
    <location>
        <position position="172"/>
    </location>
    <ligand>
        <name>L-threonine</name>
        <dbReference type="ChEBI" id="CHEBI:57926"/>
    </ligand>
</feature>
<feature type="binding site" evidence="14">
    <location>
        <position position="226"/>
    </location>
    <ligand>
        <name>ATP</name>
        <dbReference type="ChEBI" id="CHEBI:30616"/>
    </ligand>
</feature>
<dbReference type="VEuPathDB" id="GiardiaDB:QR46_1779"/>
<evidence type="ECO:0000256" key="14">
    <source>
        <dbReference type="PIRSR" id="PIRSR004930-1"/>
    </source>
</evidence>
<comment type="caution">
    <text evidence="16">The sequence shown here is derived from an EMBL/GenBank/DDBJ whole genome shotgun (WGS) entry which is preliminary data.</text>
</comment>
<dbReference type="OrthoDB" id="412787at2759"/>
<organism evidence="16 17">
    <name type="scientific">Giardia intestinalis</name>
    <name type="common">Giardia lamblia</name>
    <dbReference type="NCBI Taxonomy" id="5741"/>
    <lineage>
        <taxon>Eukaryota</taxon>
        <taxon>Metamonada</taxon>
        <taxon>Diplomonadida</taxon>
        <taxon>Hexamitidae</taxon>
        <taxon>Giardiinae</taxon>
        <taxon>Giardia</taxon>
    </lineage>
</organism>
<dbReference type="InterPro" id="IPR050156">
    <property type="entry name" value="TC-AMP_synthase_SUA5"/>
</dbReference>
<dbReference type="Proteomes" id="UP000018040">
    <property type="component" value="Unassembled WGS sequence"/>
</dbReference>
<evidence type="ECO:0000256" key="9">
    <source>
        <dbReference type="ARBA" id="ARBA00022741"/>
    </source>
</evidence>
<dbReference type="GO" id="GO:0008033">
    <property type="term" value="P:tRNA processing"/>
    <property type="evidence" value="ECO:0007669"/>
    <property type="project" value="UniProtKB-KW"/>
</dbReference>
<dbReference type="VEuPathDB" id="GiardiaDB:GL50581_1707"/>
<feature type="binding site" evidence="14">
    <location>
        <position position="174"/>
    </location>
    <ligand>
        <name>ATP</name>
        <dbReference type="ChEBI" id="CHEBI:30616"/>
    </ligand>
</feature>
<dbReference type="GO" id="GO:0003725">
    <property type="term" value="F:double-stranded RNA binding"/>
    <property type="evidence" value="ECO:0007669"/>
    <property type="project" value="UniProtKB-UniRule"/>
</dbReference>
<evidence type="ECO:0000313" key="17">
    <source>
        <dbReference type="Proteomes" id="UP000018040"/>
    </source>
</evidence>
<dbReference type="InterPro" id="IPR010923">
    <property type="entry name" value="T(6)A37_SUA5"/>
</dbReference>
<dbReference type="GO" id="GO:0006450">
    <property type="term" value="P:regulation of translational fidelity"/>
    <property type="evidence" value="ECO:0007669"/>
    <property type="project" value="TreeGrafter"/>
</dbReference>
<dbReference type="Gene3D" id="3.40.50.11030">
    <property type="entry name" value="Threonylcarbamoyl-AMP synthase, C-terminal domain"/>
    <property type="match status" value="1"/>
</dbReference>
<dbReference type="AlphaFoldDB" id="V6TYB3"/>
<dbReference type="EC" id="2.7.7.87" evidence="3 13"/>
<feature type="binding site" evidence="14">
    <location>
        <position position="148"/>
    </location>
    <ligand>
        <name>ATP</name>
        <dbReference type="ChEBI" id="CHEBI:30616"/>
    </ligand>
</feature>
<dbReference type="GO" id="GO:0061710">
    <property type="term" value="F:L-threonylcarbamoyladenylate synthase"/>
    <property type="evidence" value="ECO:0007669"/>
    <property type="project" value="UniProtKB-EC"/>
</dbReference>
<evidence type="ECO:0000256" key="4">
    <source>
        <dbReference type="ARBA" id="ARBA00015492"/>
    </source>
</evidence>
<dbReference type="GO" id="GO:0005737">
    <property type="term" value="C:cytoplasm"/>
    <property type="evidence" value="ECO:0007669"/>
    <property type="project" value="UniProtKB-SubCell"/>
</dbReference>
<feature type="binding site" evidence="14">
    <location>
        <position position="63"/>
    </location>
    <ligand>
        <name>ATP</name>
        <dbReference type="ChEBI" id="CHEBI:30616"/>
    </ligand>
</feature>
<dbReference type="InterPro" id="IPR038385">
    <property type="entry name" value="Sua5/YwlC_C"/>
</dbReference>
<keyword evidence="5 13" id="KW-0963">Cytoplasm</keyword>
<comment type="function">
    <text evidence="13">Required for the formation of a threonylcarbamoyl group on adenosine at position 37 (t(6)A37) in tRNAs that read codons beginning with adenine.</text>
</comment>
<dbReference type="VEuPathDB" id="GiardiaDB:GL50803_0017389"/>
<dbReference type="InterPro" id="IPR006070">
    <property type="entry name" value="Sua5-like_dom"/>
</dbReference>
<keyword evidence="7 13" id="KW-0819">tRNA processing</keyword>
<dbReference type="Pfam" id="PF01300">
    <property type="entry name" value="Sua5_yciO_yrdC"/>
    <property type="match status" value="1"/>
</dbReference>
<feature type="binding site" evidence="14">
    <location>
        <position position="275"/>
    </location>
    <ligand>
        <name>ATP</name>
        <dbReference type="ChEBI" id="CHEBI:30616"/>
    </ligand>
</feature>
<dbReference type="FunFam" id="3.90.870.10:FF:000009">
    <property type="entry name" value="Threonylcarbamoyl-AMP synthase, putative"/>
    <property type="match status" value="1"/>
</dbReference>
<evidence type="ECO:0000256" key="2">
    <source>
        <dbReference type="ARBA" id="ARBA00007663"/>
    </source>
</evidence>
<evidence type="ECO:0000256" key="5">
    <source>
        <dbReference type="ARBA" id="ARBA00022490"/>
    </source>
</evidence>
<evidence type="ECO:0000256" key="7">
    <source>
        <dbReference type="ARBA" id="ARBA00022694"/>
    </source>
</evidence>
<evidence type="ECO:0000256" key="11">
    <source>
        <dbReference type="ARBA" id="ARBA00029774"/>
    </source>
</evidence>
<evidence type="ECO:0000256" key="10">
    <source>
        <dbReference type="ARBA" id="ARBA00022840"/>
    </source>
</evidence>
<evidence type="ECO:0000256" key="13">
    <source>
        <dbReference type="PIRNR" id="PIRNR004930"/>
    </source>
</evidence>
<dbReference type="Pfam" id="PF03481">
    <property type="entry name" value="Sua5_C"/>
    <property type="match status" value="1"/>
</dbReference>
<dbReference type="PANTHER" id="PTHR17490">
    <property type="entry name" value="SUA5"/>
    <property type="match status" value="1"/>
</dbReference>
<dbReference type="NCBIfam" id="TIGR00057">
    <property type="entry name" value="L-threonylcarbamoyladenylate synthase"/>
    <property type="match status" value="1"/>
</dbReference>
<comment type="similarity">
    <text evidence="2 13">Belongs to the SUA5 family.</text>
</comment>
<dbReference type="InterPro" id="IPR017945">
    <property type="entry name" value="DHBP_synth_RibB-like_a/b_dom"/>
</dbReference>
<protein>
    <recommendedName>
        <fullName evidence="4 13">Threonylcarbamoyl-AMP synthase</fullName>
        <shortName evidence="13">TC-AMP synthase</shortName>
        <ecNumber evidence="3 13">2.7.7.87</ecNumber>
    </recommendedName>
    <alternativeName>
        <fullName evidence="11 13">L-threonylcarbamoyladenylate synthase</fullName>
    </alternativeName>
</protein>
<dbReference type="GO" id="GO:0000049">
    <property type="term" value="F:tRNA binding"/>
    <property type="evidence" value="ECO:0007669"/>
    <property type="project" value="TreeGrafter"/>
</dbReference>
<gene>
    <name evidence="16" type="ORF">GSB_151663</name>
</gene>
<keyword evidence="9 13" id="KW-0547">Nucleotide-binding</keyword>
<dbReference type="Gene3D" id="3.90.870.10">
    <property type="entry name" value="DHBP synthase"/>
    <property type="match status" value="1"/>
</dbReference>
<comment type="catalytic activity">
    <reaction evidence="12 13">
        <text>L-threonine + hydrogencarbonate + ATP = L-threonylcarbamoyladenylate + diphosphate + H2O</text>
        <dbReference type="Rhea" id="RHEA:36407"/>
        <dbReference type="ChEBI" id="CHEBI:15377"/>
        <dbReference type="ChEBI" id="CHEBI:17544"/>
        <dbReference type="ChEBI" id="CHEBI:30616"/>
        <dbReference type="ChEBI" id="CHEBI:33019"/>
        <dbReference type="ChEBI" id="CHEBI:57926"/>
        <dbReference type="ChEBI" id="CHEBI:73682"/>
        <dbReference type="EC" id="2.7.7.87"/>
    </reaction>
</comment>
<dbReference type="InterPro" id="IPR005145">
    <property type="entry name" value="Sua5_C"/>
</dbReference>
<evidence type="ECO:0000256" key="1">
    <source>
        <dbReference type="ARBA" id="ARBA00004496"/>
    </source>
</evidence>
<comment type="subcellular location">
    <subcellularLocation>
        <location evidence="1 13">Cytoplasm</location>
    </subcellularLocation>
</comment>
<evidence type="ECO:0000313" key="16">
    <source>
        <dbReference type="EMBL" id="ESU43357.1"/>
    </source>
</evidence>